<accession>A0A0F9ML77</accession>
<comment type="caution">
    <text evidence="1">The sequence shown here is derived from an EMBL/GenBank/DDBJ whole genome shotgun (WGS) entry which is preliminary data.</text>
</comment>
<dbReference type="EMBL" id="LAZR01004502">
    <property type="protein sequence ID" value="KKN08030.1"/>
    <property type="molecule type" value="Genomic_DNA"/>
</dbReference>
<sequence length="122" mass="14146">MMQDKDRHKKGDDIDNILAFVQSKMRVLSPEQVSRYAADLAIHMATMSEEMANAGNEYYLKWEALRLVYADKTDGFVEKKSKATKQYYDKKRIEARFEAVKQVVQALKKRATILSEESRGNH</sequence>
<gene>
    <name evidence="1" type="ORF">LCGC14_1060960</name>
</gene>
<dbReference type="AlphaFoldDB" id="A0A0F9ML77"/>
<reference evidence="1" key="1">
    <citation type="journal article" date="2015" name="Nature">
        <title>Complex archaea that bridge the gap between prokaryotes and eukaryotes.</title>
        <authorList>
            <person name="Spang A."/>
            <person name="Saw J.H."/>
            <person name="Jorgensen S.L."/>
            <person name="Zaremba-Niedzwiedzka K."/>
            <person name="Martijn J."/>
            <person name="Lind A.E."/>
            <person name="van Eijk R."/>
            <person name="Schleper C."/>
            <person name="Guy L."/>
            <person name="Ettema T.J."/>
        </authorList>
    </citation>
    <scope>NUCLEOTIDE SEQUENCE</scope>
</reference>
<protein>
    <submittedName>
        <fullName evidence="1">Uncharacterized protein</fullName>
    </submittedName>
</protein>
<name>A0A0F9ML77_9ZZZZ</name>
<evidence type="ECO:0000313" key="1">
    <source>
        <dbReference type="EMBL" id="KKN08030.1"/>
    </source>
</evidence>
<organism evidence="1">
    <name type="scientific">marine sediment metagenome</name>
    <dbReference type="NCBI Taxonomy" id="412755"/>
    <lineage>
        <taxon>unclassified sequences</taxon>
        <taxon>metagenomes</taxon>
        <taxon>ecological metagenomes</taxon>
    </lineage>
</organism>
<proteinExistence type="predicted"/>